<organism evidence="1 2">
    <name type="scientific">Streptomyces chromofuscus</name>
    <dbReference type="NCBI Taxonomy" id="42881"/>
    <lineage>
        <taxon>Bacteria</taxon>
        <taxon>Bacillati</taxon>
        <taxon>Actinomycetota</taxon>
        <taxon>Actinomycetes</taxon>
        <taxon>Kitasatosporales</taxon>
        <taxon>Streptomycetaceae</taxon>
        <taxon>Streptomyces</taxon>
    </lineage>
</organism>
<name>A0A7M2T776_STRCW</name>
<evidence type="ECO:0000313" key="1">
    <source>
        <dbReference type="EMBL" id="QOV44570.1"/>
    </source>
</evidence>
<keyword evidence="1" id="KW-0436">Ligase</keyword>
<dbReference type="InterPro" id="IPR009097">
    <property type="entry name" value="Cyclic_Pdiesterase"/>
</dbReference>
<proteinExistence type="predicted"/>
<dbReference type="RefSeq" id="WP_189697692.1">
    <property type="nucleotide sequence ID" value="NZ_BMTA01000005.1"/>
</dbReference>
<dbReference type="SUPFAM" id="SSF55144">
    <property type="entry name" value="LigT-like"/>
    <property type="match status" value="1"/>
</dbReference>
<reference evidence="1 2" key="1">
    <citation type="submission" date="2020-10" db="EMBL/GenBank/DDBJ databases">
        <title>Streptomyces chromofuscus complate genome analysis.</title>
        <authorList>
            <person name="Anwar N."/>
        </authorList>
    </citation>
    <scope>NUCLEOTIDE SEQUENCE [LARGE SCALE GENOMIC DNA]</scope>
    <source>
        <strain evidence="1 2">DSM 40273</strain>
    </source>
</reference>
<dbReference type="Gene3D" id="3.90.1140.10">
    <property type="entry name" value="Cyclic phosphodiesterase"/>
    <property type="match status" value="1"/>
</dbReference>
<evidence type="ECO:0000313" key="2">
    <source>
        <dbReference type="Proteomes" id="UP000594008"/>
    </source>
</evidence>
<dbReference type="Proteomes" id="UP000594008">
    <property type="component" value="Chromosome"/>
</dbReference>
<dbReference type="KEGG" id="schf:IPT68_00525"/>
<accession>A0A7M2T776</accession>
<dbReference type="GO" id="GO:0016874">
    <property type="term" value="F:ligase activity"/>
    <property type="evidence" value="ECO:0007669"/>
    <property type="project" value="UniProtKB-KW"/>
</dbReference>
<dbReference type="AlphaFoldDB" id="A0A7M2T776"/>
<gene>
    <name evidence="1" type="ORF">IPT68_00525</name>
</gene>
<dbReference type="EMBL" id="CP063374">
    <property type="protein sequence ID" value="QOV44570.1"/>
    <property type="molecule type" value="Genomic_DNA"/>
</dbReference>
<protein>
    <submittedName>
        <fullName evidence="1">2'-5' RNA ligase family protein</fullName>
    </submittedName>
</protein>
<dbReference type="Pfam" id="PF13563">
    <property type="entry name" value="2_5_RNA_ligase2"/>
    <property type="match status" value="1"/>
</dbReference>
<keyword evidence="2" id="KW-1185">Reference proteome</keyword>
<sequence length="185" mass="20232">MRTVELLLDEAAELAVREAWRRLADAGLPSQARHRSPTNSPHLTLAACPELTPPIRWELAEVAAALPLPVRFTGLVRFERPTSVLAWALDLDSALAGLHRRVWEAVASDSPPGTLSPFHEPGHWSPHVTLGRTRRAGAFVGRRVPELLPAPPLSVRLVTLRSYDTETGALEVLEPRTDGGAWLGM</sequence>